<gene>
    <name evidence="7" type="primary">otsB</name>
    <name evidence="7" type="ORF">DPM12_03895</name>
</gene>
<protein>
    <recommendedName>
        <fullName evidence="6">Trehalose 6-phosphate phosphatase</fullName>
        <ecNumber evidence="6">3.1.3.12</ecNumber>
    </recommendedName>
</protein>
<dbReference type="AlphaFoldDB" id="A0A329R1C8"/>
<reference evidence="7 8" key="1">
    <citation type="submission" date="2018-06" db="EMBL/GenBank/DDBJ databases">
        <title>Phytoactinopolyspora halophila sp. nov., a novel halophilic actinomycete isolated from a saline soil in China.</title>
        <authorList>
            <person name="Tang S.-K."/>
        </authorList>
    </citation>
    <scope>NUCLEOTIDE SEQUENCE [LARGE SCALE GENOMIC DNA]</scope>
    <source>
        <strain evidence="7 8">YIM 96934</strain>
    </source>
</reference>
<dbReference type="PANTHER" id="PTHR43768">
    <property type="entry name" value="TREHALOSE 6-PHOSPHATE PHOSPHATASE"/>
    <property type="match status" value="1"/>
</dbReference>
<dbReference type="InterPro" id="IPR003337">
    <property type="entry name" value="Trehalose_PPase"/>
</dbReference>
<dbReference type="NCBIfam" id="TIGR01484">
    <property type="entry name" value="HAD-SF-IIB"/>
    <property type="match status" value="1"/>
</dbReference>
<comment type="cofactor">
    <cofactor evidence="6">
        <name>Mg(2+)</name>
        <dbReference type="ChEBI" id="CHEBI:18420"/>
    </cofactor>
</comment>
<dbReference type="InterPro" id="IPR023214">
    <property type="entry name" value="HAD_sf"/>
</dbReference>
<comment type="similarity">
    <text evidence="3 6">Belongs to the trehalose phosphatase family.</text>
</comment>
<dbReference type="GO" id="GO:0005992">
    <property type="term" value="P:trehalose biosynthetic process"/>
    <property type="evidence" value="ECO:0007669"/>
    <property type="project" value="UniProtKB-UniPathway"/>
</dbReference>
<keyword evidence="4 6" id="KW-0378">Hydrolase</keyword>
<dbReference type="Proteomes" id="UP000250462">
    <property type="component" value="Unassembled WGS sequence"/>
</dbReference>
<organism evidence="7 8">
    <name type="scientific">Phytoactinopolyspora halophila</name>
    <dbReference type="NCBI Taxonomy" id="1981511"/>
    <lineage>
        <taxon>Bacteria</taxon>
        <taxon>Bacillati</taxon>
        <taxon>Actinomycetota</taxon>
        <taxon>Actinomycetes</taxon>
        <taxon>Jiangellales</taxon>
        <taxon>Jiangellaceae</taxon>
        <taxon>Phytoactinopolyspora</taxon>
    </lineage>
</organism>
<evidence type="ECO:0000256" key="2">
    <source>
        <dbReference type="ARBA" id="ARBA00005199"/>
    </source>
</evidence>
<comment type="caution">
    <text evidence="7">The sequence shown here is derived from an EMBL/GenBank/DDBJ whole genome shotgun (WGS) entry which is preliminary data.</text>
</comment>
<comment type="function">
    <text evidence="5 6">Removes the phosphate from trehalose 6-phosphate to produce free trehalose.</text>
</comment>
<evidence type="ECO:0000256" key="6">
    <source>
        <dbReference type="RuleBase" id="RU361117"/>
    </source>
</evidence>
<dbReference type="Gene3D" id="3.30.70.1020">
    <property type="entry name" value="Trehalose-6-phosphate phosphatase related protein, domain 2"/>
    <property type="match status" value="1"/>
</dbReference>
<dbReference type="SUPFAM" id="SSF56784">
    <property type="entry name" value="HAD-like"/>
    <property type="match status" value="1"/>
</dbReference>
<evidence type="ECO:0000313" key="7">
    <source>
        <dbReference type="EMBL" id="RAW18183.1"/>
    </source>
</evidence>
<name>A0A329R1C8_9ACTN</name>
<comment type="catalytic activity">
    <reaction evidence="1 6">
        <text>alpha,alpha-trehalose 6-phosphate + H2O = alpha,alpha-trehalose + phosphate</text>
        <dbReference type="Rhea" id="RHEA:23420"/>
        <dbReference type="ChEBI" id="CHEBI:15377"/>
        <dbReference type="ChEBI" id="CHEBI:16551"/>
        <dbReference type="ChEBI" id="CHEBI:43474"/>
        <dbReference type="ChEBI" id="CHEBI:58429"/>
        <dbReference type="EC" id="3.1.3.12"/>
    </reaction>
</comment>
<accession>A0A329R1C8</accession>
<keyword evidence="8" id="KW-1185">Reference proteome</keyword>
<dbReference type="NCBIfam" id="TIGR00685">
    <property type="entry name" value="T6PP"/>
    <property type="match status" value="1"/>
</dbReference>
<evidence type="ECO:0000256" key="5">
    <source>
        <dbReference type="ARBA" id="ARBA00024179"/>
    </source>
</evidence>
<dbReference type="EC" id="3.1.3.12" evidence="6"/>
<keyword evidence="6" id="KW-0460">Magnesium</keyword>
<dbReference type="InterPro" id="IPR006379">
    <property type="entry name" value="HAD-SF_hydro_IIB"/>
</dbReference>
<dbReference type="OrthoDB" id="9816160at2"/>
<proteinExistence type="inferred from homology"/>
<comment type="pathway">
    <text evidence="2 6">Glycan biosynthesis; trehalose biosynthesis.</text>
</comment>
<sequence length="255" mass="26840">MLAPVLSETLVALDFDGTLAPIVERPEDARAAPGAADVLTAISNRVARTAIITGRPAAEAVRLGGFSSVPGLIVCGHYGLERWSSGELESPPHAAAVAEARARVEDLLRPERADRWSGASIEDKGHSVAVHTRRAADPPAALVAIEPYVTEIARETGLELTPGRLVFELRPAGVDKGATLRELVTEMSPSAVVYAGDDIGDLPAVEAVSALRREGVTGMVICSEADAVVPELRDRADLVVRGPEGVLEALRQLLL</sequence>
<dbReference type="Pfam" id="PF02358">
    <property type="entry name" value="Trehalose_PPase"/>
    <property type="match status" value="1"/>
</dbReference>
<dbReference type="InterPro" id="IPR036412">
    <property type="entry name" value="HAD-like_sf"/>
</dbReference>
<dbReference type="UniPathway" id="UPA00299"/>
<dbReference type="PANTHER" id="PTHR43768:SF3">
    <property type="entry name" value="TREHALOSE 6-PHOSPHATE PHOSPHATASE"/>
    <property type="match status" value="1"/>
</dbReference>
<keyword evidence="6" id="KW-0479">Metal-binding</keyword>
<dbReference type="InterPro" id="IPR044651">
    <property type="entry name" value="OTSB-like"/>
</dbReference>
<evidence type="ECO:0000256" key="1">
    <source>
        <dbReference type="ARBA" id="ARBA00000500"/>
    </source>
</evidence>
<dbReference type="GO" id="GO:0004805">
    <property type="term" value="F:trehalose-phosphatase activity"/>
    <property type="evidence" value="ECO:0007669"/>
    <property type="project" value="UniProtKB-EC"/>
</dbReference>
<evidence type="ECO:0000313" key="8">
    <source>
        <dbReference type="Proteomes" id="UP000250462"/>
    </source>
</evidence>
<evidence type="ECO:0000256" key="4">
    <source>
        <dbReference type="ARBA" id="ARBA00022801"/>
    </source>
</evidence>
<dbReference type="GO" id="GO:0046872">
    <property type="term" value="F:metal ion binding"/>
    <property type="evidence" value="ECO:0007669"/>
    <property type="project" value="UniProtKB-KW"/>
</dbReference>
<evidence type="ECO:0000256" key="3">
    <source>
        <dbReference type="ARBA" id="ARBA00008770"/>
    </source>
</evidence>
<dbReference type="Gene3D" id="3.40.50.1000">
    <property type="entry name" value="HAD superfamily/HAD-like"/>
    <property type="match status" value="1"/>
</dbReference>
<dbReference type="EMBL" id="QMIG01000002">
    <property type="protein sequence ID" value="RAW18183.1"/>
    <property type="molecule type" value="Genomic_DNA"/>
</dbReference>